<evidence type="ECO:0000256" key="2">
    <source>
        <dbReference type="ARBA" id="ARBA00009565"/>
    </source>
</evidence>
<reference evidence="7" key="1">
    <citation type="journal article" date="2021" name="Cell">
        <title>Tracing the genetic footprints of vertebrate landing in non-teleost ray-finned fishes.</title>
        <authorList>
            <person name="Bi X."/>
            <person name="Wang K."/>
            <person name="Yang L."/>
            <person name="Pan H."/>
            <person name="Jiang H."/>
            <person name="Wei Q."/>
            <person name="Fang M."/>
            <person name="Yu H."/>
            <person name="Zhu C."/>
            <person name="Cai Y."/>
            <person name="He Y."/>
            <person name="Gan X."/>
            <person name="Zeng H."/>
            <person name="Yu D."/>
            <person name="Zhu Y."/>
            <person name="Jiang H."/>
            <person name="Qiu Q."/>
            <person name="Yang H."/>
            <person name="Zhang Y.E."/>
            <person name="Wang W."/>
            <person name="Zhu M."/>
            <person name="He S."/>
            <person name="Zhang G."/>
        </authorList>
    </citation>
    <scope>NUCLEOTIDE SEQUENCE</scope>
    <source>
        <strain evidence="7">Allg_001</strain>
    </source>
</reference>
<keyword evidence="4 6" id="KW-1133">Transmembrane helix</keyword>
<evidence type="ECO:0000313" key="8">
    <source>
        <dbReference type="Proteomes" id="UP000736164"/>
    </source>
</evidence>
<keyword evidence="8" id="KW-1185">Reference proteome</keyword>
<protein>
    <submittedName>
        <fullName evidence="7">M4A4A protein</fullName>
    </submittedName>
</protein>
<dbReference type="AlphaFoldDB" id="A0A8J7T9B6"/>
<evidence type="ECO:0000256" key="3">
    <source>
        <dbReference type="ARBA" id="ARBA00022692"/>
    </source>
</evidence>
<evidence type="ECO:0000256" key="1">
    <source>
        <dbReference type="ARBA" id="ARBA00004141"/>
    </source>
</evidence>
<feature type="transmembrane region" description="Helical" evidence="6">
    <location>
        <begin position="58"/>
        <end position="80"/>
    </location>
</feature>
<keyword evidence="3 6" id="KW-0812">Transmembrane</keyword>
<dbReference type="PANTHER" id="PTHR23320">
    <property type="entry name" value="MEMBRANE-SPANNING 4-DOMAINS SUBFAMILY A MS4A -RELATED"/>
    <property type="match status" value="1"/>
</dbReference>
<gene>
    <name evidence="7" type="primary">Ms4a4a_1</name>
    <name evidence="7" type="ORF">GTO95_0007338</name>
</gene>
<comment type="caution">
    <text evidence="7">The sequence shown here is derived from an EMBL/GenBank/DDBJ whole genome shotgun (WGS) entry which is preliminary data.</text>
</comment>
<dbReference type="PANTHER" id="PTHR23320:SF128">
    <property type="entry name" value="MEMBRANE-SPANNING 4-DOMAINS SUBFAMILY A MEMBER 4A"/>
    <property type="match status" value="1"/>
</dbReference>
<evidence type="ECO:0000256" key="5">
    <source>
        <dbReference type="ARBA" id="ARBA00023136"/>
    </source>
</evidence>
<dbReference type="Proteomes" id="UP000736164">
    <property type="component" value="Unassembled WGS sequence"/>
</dbReference>
<evidence type="ECO:0000256" key="4">
    <source>
        <dbReference type="ARBA" id="ARBA00022989"/>
    </source>
</evidence>
<feature type="non-terminal residue" evidence="7">
    <location>
        <position position="255"/>
    </location>
</feature>
<dbReference type="Pfam" id="PF04103">
    <property type="entry name" value="CD20"/>
    <property type="match status" value="1"/>
</dbReference>
<feature type="non-terminal residue" evidence="7">
    <location>
        <position position="1"/>
    </location>
</feature>
<name>A0A8J7T9B6_ATRSP</name>
<feature type="transmembrane region" description="Helical" evidence="6">
    <location>
        <begin position="92"/>
        <end position="109"/>
    </location>
</feature>
<keyword evidence="5 6" id="KW-0472">Membrane</keyword>
<comment type="similarity">
    <text evidence="2">Belongs to the MS4A family.</text>
</comment>
<sequence>MAAPAVFHTPTEVIAPAPGQVPGGAPFTTATICQYVPSSVVCQGREDLKTFLTGEPKALGVVQIMIAVALVLLGGVQIVALEVTVGIPGIPFWGAAFYIISGSLSVAASDHPRSALINGALAMNIFSSVLAVIGAVLSGINIAIQNSSPYAYDYTYRYDSMLKWSTVSMARGLSAAMLILSMLEFAVAVAIAVFCCKATCCSSSPPHTILLQQVTSQPAQGPVQNVTYPPLAQSPCPSAPLINNVQDAPPSYPKH</sequence>
<feature type="transmembrane region" description="Helical" evidence="6">
    <location>
        <begin position="173"/>
        <end position="196"/>
    </location>
</feature>
<accession>A0A8J7T9B6</accession>
<dbReference type="GO" id="GO:0016020">
    <property type="term" value="C:membrane"/>
    <property type="evidence" value="ECO:0007669"/>
    <property type="project" value="UniProtKB-SubCell"/>
</dbReference>
<dbReference type="InterPro" id="IPR007237">
    <property type="entry name" value="CD20-like"/>
</dbReference>
<feature type="transmembrane region" description="Helical" evidence="6">
    <location>
        <begin position="121"/>
        <end position="144"/>
    </location>
</feature>
<evidence type="ECO:0000256" key="6">
    <source>
        <dbReference type="SAM" id="Phobius"/>
    </source>
</evidence>
<evidence type="ECO:0000313" key="7">
    <source>
        <dbReference type="EMBL" id="MBN3315473.1"/>
    </source>
</evidence>
<dbReference type="EMBL" id="JAAWVO010021364">
    <property type="protein sequence ID" value="MBN3315473.1"/>
    <property type="molecule type" value="Genomic_DNA"/>
</dbReference>
<dbReference type="InterPro" id="IPR030417">
    <property type="entry name" value="MS4A"/>
</dbReference>
<organism evidence="7 8">
    <name type="scientific">Atractosteus spatula</name>
    <name type="common">Alligator gar</name>
    <name type="synonym">Lepisosteus spatula</name>
    <dbReference type="NCBI Taxonomy" id="7917"/>
    <lineage>
        <taxon>Eukaryota</taxon>
        <taxon>Metazoa</taxon>
        <taxon>Chordata</taxon>
        <taxon>Craniata</taxon>
        <taxon>Vertebrata</taxon>
        <taxon>Euteleostomi</taxon>
        <taxon>Actinopterygii</taxon>
        <taxon>Neopterygii</taxon>
        <taxon>Holostei</taxon>
        <taxon>Semionotiformes</taxon>
        <taxon>Lepisosteidae</taxon>
        <taxon>Atractosteus</taxon>
    </lineage>
</organism>
<comment type="subcellular location">
    <subcellularLocation>
        <location evidence="1">Membrane</location>
        <topology evidence="1">Multi-pass membrane protein</topology>
    </subcellularLocation>
</comment>
<proteinExistence type="inferred from homology"/>